<evidence type="ECO:0000313" key="11">
    <source>
        <dbReference type="EMBL" id="RZC78192.1"/>
    </source>
</evidence>
<keyword evidence="12" id="KW-1185">Reference proteome</keyword>
<keyword evidence="3" id="KW-0575">Peroxidase</keyword>
<feature type="non-terminal residue" evidence="11">
    <location>
        <position position="1"/>
    </location>
</feature>
<dbReference type="Gene3D" id="1.10.420.10">
    <property type="entry name" value="Peroxidase, domain 2"/>
    <property type="match status" value="1"/>
</dbReference>
<dbReference type="PRINTS" id="PR00461">
    <property type="entry name" value="PLPEROXIDASE"/>
</dbReference>
<evidence type="ECO:0000256" key="7">
    <source>
        <dbReference type="ARBA" id="ARBA00023004"/>
    </source>
</evidence>
<keyword evidence="6" id="KW-0560">Oxidoreductase</keyword>
<comment type="cofactor">
    <cofactor evidence="2">
        <name>heme b</name>
        <dbReference type="ChEBI" id="CHEBI:60344"/>
    </cofactor>
</comment>
<protein>
    <recommendedName>
        <fullName evidence="10">Plant heme peroxidase family profile domain-containing protein</fullName>
    </recommendedName>
</protein>
<keyword evidence="4" id="KW-0349">Heme</keyword>
<evidence type="ECO:0000259" key="10">
    <source>
        <dbReference type="PROSITE" id="PS50873"/>
    </source>
</evidence>
<evidence type="ECO:0000256" key="2">
    <source>
        <dbReference type="ARBA" id="ARBA00001970"/>
    </source>
</evidence>
<evidence type="ECO:0000313" key="12">
    <source>
        <dbReference type="Proteomes" id="UP000316621"/>
    </source>
</evidence>
<evidence type="ECO:0000256" key="4">
    <source>
        <dbReference type="ARBA" id="ARBA00022617"/>
    </source>
</evidence>
<dbReference type="InterPro" id="IPR000823">
    <property type="entry name" value="Peroxidase_pln"/>
</dbReference>
<dbReference type="PANTHER" id="PTHR31388:SF247">
    <property type="entry name" value="PEROXIDASE"/>
    <property type="match status" value="1"/>
</dbReference>
<dbReference type="Gramene" id="RZC78192">
    <property type="protein sequence ID" value="RZC78192"/>
    <property type="gene ID" value="C5167_002415"/>
</dbReference>
<comment type="cofactor">
    <cofactor evidence="9">
        <name>Ca(2+)</name>
        <dbReference type="ChEBI" id="CHEBI:29108"/>
    </cofactor>
    <text evidence="9">Binds 2 calcium ions per subunit.</text>
</comment>
<feature type="non-terminal residue" evidence="11">
    <location>
        <position position="170"/>
    </location>
</feature>
<evidence type="ECO:0000256" key="8">
    <source>
        <dbReference type="PIRSR" id="PIRSR600823-2"/>
    </source>
</evidence>
<dbReference type="InterPro" id="IPR002016">
    <property type="entry name" value="Haem_peroxidase"/>
</dbReference>
<accession>A0A4Y7L0L5</accession>
<dbReference type="PANTHER" id="PTHR31388">
    <property type="entry name" value="PEROXIDASE 72-RELATED"/>
    <property type="match status" value="1"/>
</dbReference>
<evidence type="ECO:0000256" key="3">
    <source>
        <dbReference type="ARBA" id="ARBA00022559"/>
    </source>
</evidence>
<dbReference type="Proteomes" id="UP000316621">
    <property type="component" value="Chromosome 9"/>
</dbReference>
<feature type="binding site" evidence="9">
    <location>
        <position position="99"/>
    </location>
    <ligand>
        <name>Ca(2+)</name>
        <dbReference type="ChEBI" id="CHEBI:29108"/>
        <label>2</label>
    </ligand>
</feature>
<name>A0A4Y7L0L5_PAPSO</name>
<keyword evidence="9" id="KW-0106">Calcium</keyword>
<reference evidence="11 12" key="1">
    <citation type="journal article" date="2018" name="Science">
        <title>The opium poppy genome and morphinan production.</title>
        <authorList>
            <person name="Guo L."/>
            <person name="Winzer T."/>
            <person name="Yang X."/>
            <person name="Li Y."/>
            <person name="Ning Z."/>
            <person name="He Z."/>
            <person name="Teodor R."/>
            <person name="Lu Y."/>
            <person name="Bowser T.A."/>
            <person name="Graham I.A."/>
            <person name="Ye K."/>
        </authorList>
    </citation>
    <scope>NUCLEOTIDE SEQUENCE [LARGE SCALE GENOMIC DNA]</scope>
    <source>
        <strain evidence="12">cv. HN1</strain>
        <tissue evidence="11">Leaves</tissue>
    </source>
</reference>
<dbReference type="GO" id="GO:0046872">
    <property type="term" value="F:metal ion binding"/>
    <property type="evidence" value="ECO:0007669"/>
    <property type="project" value="UniProtKB-KW"/>
</dbReference>
<evidence type="ECO:0000256" key="1">
    <source>
        <dbReference type="ARBA" id="ARBA00000189"/>
    </source>
</evidence>
<dbReference type="GO" id="GO:0020037">
    <property type="term" value="F:heme binding"/>
    <property type="evidence" value="ECO:0007669"/>
    <property type="project" value="InterPro"/>
</dbReference>
<dbReference type="PROSITE" id="PS50873">
    <property type="entry name" value="PEROXIDASE_4"/>
    <property type="match status" value="1"/>
</dbReference>
<dbReference type="EMBL" id="CM010723">
    <property type="protein sequence ID" value="RZC78192.1"/>
    <property type="molecule type" value="Genomic_DNA"/>
</dbReference>
<sequence>PVTAVALGGRPWIVQLRRRDAKNVSKNDENTNLPHGTLSLSGLITSFSNKGFTTKNMIIGLDLILLVKHDAQPFEKTNFPTFVNDNNLAPLDATSTFFDITYYKNLVSKKGILHSGQEISNGGSTDAQVTTYSNDNPTFLTDFVVSMMGNLGPLTGSNGEIRTICMETQL</sequence>
<evidence type="ECO:0000256" key="5">
    <source>
        <dbReference type="ARBA" id="ARBA00022723"/>
    </source>
</evidence>
<gene>
    <name evidence="11" type="ORF">C5167_002415</name>
</gene>
<organism evidence="11 12">
    <name type="scientific">Papaver somniferum</name>
    <name type="common">Opium poppy</name>
    <dbReference type="NCBI Taxonomy" id="3469"/>
    <lineage>
        <taxon>Eukaryota</taxon>
        <taxon>Viridiplantae</taxon>
        <taxon>Streptophyta</taxon>
        <taxon>Embryophyta</taxon>
        <taxon>Tracheophyta</taxon>
        <taxon>Spermatophyta</taxon>
        <taxon>Magnoliopsida</taxon>
        <taxon>Ranunculales</taxon>
        <taxon>Papaveraceae</taxon>
        <taxon>Papaveroideae</taxon>
        <taxon>Papaver</taxon>
    </lineage>
</organism>
<keyword evidence="5 9" id="KW-0479">Metal-binding</keyword>
<evidence type="ECO:0000256" key="6">
    <source>
        <dbReference type="ARBA" id="ARBA00023002"/>
    </source>
</evidence>
<feature type="binding site" evidence="8">
    <location>
        <position position="34"/>
    </location>
    <ligand>
        <name>substrate</name>
    </ligand>
</feature>
<feature type="binding site" evidence="9">
    <location>
        <position position="92"/>
    </location>
    <ligand>
        <name>Ca(2+)</name>
        <dbReference type="ChEBI" id="CHEBI:29108"/>
        <label>2</label>
    </ligand>
</feature>
<dbReference type="SUPFAM" id="SSF48113">
    <property type="entry name" value="Heme-dependent peroxidases"/>
    <property type="match status" value="1"/>
</dbReference>
<comment type="catalytic activity">
    <reaction evidence="1">
        <text>2 a phenolic donor + H2O2 = 2 a phenolic radical donor + 2 H2O</text>
        <dbReference type="Rhea" id="RHEA:56136"/>
        <dbReference type="ChEBI" id="CHEBI:15377"/>
        <dbReference type="ChEBI" id="CHEBI:16240"/>
        <dbReference type="ChEBI" id="CHEBI:139520"/>
        <dbReference type="ChEBI" id="CHEBI:139521"/>
        <dbReference type="EC" id="1.11.1.7"/>
    </reaction>
</comment>
<dbReference type="InterPro" id="IPR010255">
    <property type="entry name" value="Haem_peroxidase_sf"/>
</dbReference>
<dbReference type="STRING" id="3469.A0A4Y7L0L5"/>
<keyword evidence="7" id="KW-0408">Iron</keyword>
<dbReference type="GO" id="GO:0140825">
    <property type="term" value="F:lactoperoxidase activity"/>
    <property type="evidence" value="ECO:0007669"/>
    <property type="project" value="UniProtKB-EC"/>
</dbReference>
<feature type="domain" description="Plant heme peroxidase family profile" evidence="10">
    <location>
        <begin position="1"/>
        <end position="169"/>
    </location>
</feature>
<dbReference type="GO" id="GO:0006979">
    <property type="term" value="P:response to oxidative stress"/>
    <property type="evidence" value="ECO:0007669"/>
    <property type="project" value="InterPro"/>
</dbReference>
<dbReference type="AlphaFoldDB" id="A0A4Y7L0L5"/>
<evidence type="ECO:0000256" key="9">
    <source>
        <dbReference type="PIRSR" id="PIRSR600823-3"/>
    </source>
</evidence>
<proteinExistence type="predicted"/>